<keyword evidence="1" id="KW-0472">Membrane</keyword>
<dbReference type="AlphaFoldDB" id="A0A6V7X1I0"/>
<organism evidence="2 3">
    <name type="scientific">Meloidogyne enterolobii</name>
    <name type="common">Root-knot nematode worm</name>
    <name type="synonym">Meloidogyne mayaguensis</name>
    <dbReference type="NCBI Taxonomy" id="390850"/>
    <lineage>
        <taxon>Eukaryota</taxon>
        <taxon>Metazoa</taxon>
        <taxon>Ecdysozoa</taxon>
        <taxon>Nematoda</taxon>
        <taxon>Chromadorea</taxon>
        <taxon>Rhabditida</taxon>
        <taxon>Tylenchina</taxon>
        <taxon>Tylenchomorpha</taxon>
        <taxon>Tylenchoidea</taxon>
        <taxon>Meloidogynidae</taxon>
        <taxon>Meloidogyninae</taxon>
        <taxon>Meloidogyne</taxon>
    </lineage>
</organism>
<dbReference type="Proteomes" id="UP000580250">
    <property type="component" value="Unassembled WGS sequence"/>
</dbReference>
<dbReference type="EMBL" id="CAJEWN010001009">
    <property type="protein sequence ID" value="CAD2193168.1"/>
    <property type="molecule type" value="Genomic_DNA"/>
</dbReference>
<keyword evidence="1" id="KW-0812">Transmembrane</keyword>
<comment type="caution">
    <text evidence="2">The sequence shown here is derived from an EMBL/GenBank/DDBJ whole genome shotgun (WGS) entry which is preliminary data.</text>
</comment>
<sequence>MPFNNIFILTCFSFFYYSYYFITHSLHSIVNCKNLFRNLICEFFVRNLNGKTITVEASPSDPSKRLNYKFNRKSMFP</sequence>
<proteinExistence type="predicted"/>
<evidence type="ECO:0000256" key="1">
    <source>
        <dbReference type="SAM" id="Phobius"/>
    </source>
</evidence>
<evidence type="ECO:0000313" key="2">
    <source>
        <dbReference type="EMBL" id="CAD2193168.1"/>
    </source>
</evidence>
<accession>A0A6V7X1I0</accession>
<reference evidence="2 3" key="1">
    <citation type="submission" date="2020-08" db="EMBL/GenBank/DDBJ databases">
        <authorList>
            <person name="Koutsovoulos G."/>
            <person name="Danchin GJ E."/>
        </authorList>
    </citation>
    <scope>NUCLEOTIDE SEQUENCE [LARGE SCALE GENOMIC DNA]</scope>
</reference>
<evidence type="ECO:0000313" key="3">
    <source>
        <dbReference type="Proteomes" id="UP000580250"/>
    </source>
</evidence>
<name>A0A6V7X1I0_MELEN</name>
<keyword evidence="1" id="KW-1133">Transmembrane helix</keyword>
<feature type="transmembrane region" description="Helical" evidence="1">
    <location>
        <begin position="6"/>
        <end position="23"/>
    </location>
</feature>
<gene>
    <name evidence="2" type="ORF">MENT_LOCUS46099</name>
</gene>
<protein>
    <submittedName>
        <fullName evidence="2">Uncharacterized protein</fullName>
    </submittedName>
</protein>